<evidence type="ECO:0000256" key="1">
    <source>
        <dbReference type="SAM" id="Phobius"/>
    </source>
</evidence>
<feature type="domain" description="Sigma factor regulator C-terminal" evidence="2">
    <location>
        <begin position="205"/>
        <end position="351"/>
    </location>
</feature>
<accession>A0A7X2D0F5</accession>
<dbReference type="RefSeq" id="WP_153496469.1">
    <property type="nucleotide sequence ID" value="NZ_CBCRWP010000007.1"/>
</dbReference>
<keyword evidence="1" id="KW-1133">Transmembrane helix</keyword>
<feature type="domain" description="Sigma factor regulator N-terminal" evidence="3">
    <location>
        <begin position="42"/>
        <end position="130"/>
    </location>
</feature>
<dbReference type="InterPro" id="IPR025672">
    <property type="entry name" value="Sigma_reg_C_dom"/>
</dbReference>
<dbReference type="Pfam" id="PF13800">
    <property type="entry name" value="Sigma_reg_N"/>
    <property type="match status" value="1"/>
</dbReference>
<proteinExistence type="predicted"/>
<dbReference type="EMBL" id="WITJ01000009">
    <property type="protein sequence ID" value="MQW39804.1"/>
    <property type="molecule type" value="Genomic_DNA"/>
</dbReference>
<keyword evidence="1" id="KW-0812">Transmembrane</keyword>
<name>A0A7X2D0F5_9LACT</name>
<reference evidence="4 5" key="1">
    <citation type="submission" date="2019-10" db="EMBL/GenBank/DDBJ databases">
        <authorList>
            <person name="Dong K."/>
        </authorList>
    </citation>
    <scope>NUCLEOTIDE SEQUENCE [LARGE SCALE GENOMIC DNA]</scope>
    <source>
        <strain evidence="4 5">DSM 28960</strain>
    </source>
</reference>
<protein>
    <submittedName>
        <fullName evidence="4">Anti-sigma factor</fullName>
    </submittedName>
</protein>
<feature type="transmembrane region" description="Helical" evidence="1">
    <location>
        <begin position="6"/>
        <end position="21"/>
    </location>
</feature>
<gene>
    <name evidence="4" type="ORF">GHI93_07690</name>
</gene>
<evidence type="ECO:0000259" key="2">
    <source>
        <dbReference type="Pfam" id="PF13791"/>
    </source>
</evidence>
<dbReference type="AlphaFoldDB" id="A0A7X2D0F5"/>
<dbReference type="OrthoDB" id="1730160at2"/>
<evidence type="ECO:0000313" key="4">
    <source>
        <dbReference type="EMBL" id="MQW39804.1"/>
    </source>
</evidence>
<comment type="caution">
    <text evidence="4">The sequence shown here is derived from an EMBL/GenBank/DDBJ whole genome shotgun (WGS) entry which is preliminary data.</text>
</comment>
<evidence type="ECO:0000313" key="5">
    <source>
        <dbReference type="Proteomes" id="UP000439550"/>
    </source>
</evidence>
<keyword evidence="1" id="KW-0472">Membrane</keyword>
<organism evidence="4 5">
    <name type="scientific">Lactococcus hircilactis</name>
    <dbReference type="NCBI Taxonomy" id="1494462"/>
    <lineage>
        <taxon>Bacteria</taxon>
        <taxon>Bacillati</taxon>
        <taxon>Bacillota</taxon>
        <taxon>Bacilli</taxon>
        <taxon>Lactobacillales</taxon>
        <taxon>Streptococcaceae</taxon>
        <taxon>Lactococcus</taxon>
    </lineage>
</organism>
<evidence type="ECO:0000259" key="3">
    <source>
        <dbReference type="Pfam" id="PF13800"/>
    </source>
</evidence>
<keyword evidence="5" id="KW-1185">Reference proteome</keyword>
<dbReference type="Proteomes" id="UP000439550">
    <property type="component" value="Unassembled WGS sequence"/>
</dbReference>
<feature type="transmembrane region" description="Helical" evidence="1">
    <location>
        <begin position="53"/>
        <end position="72"/>
    </location>
</feature>
<dbReference type="Pfam" id="PF13791">
    <property type="entry name" value="Sigma_reg_C"/>
    <property type="match status" value="1"/>
</dbReference>
<dbReference type="InterPro" id="IPR029101">
    <property type="entry name" value="Sigma_reg_N"/>
</dbReference>
<sequence>MKIIIPYLILSALIFGIYWLIKKIVKRFRKTRESADLEKNFKQVARKARMKRIFLPVYLTLTALVVVFGIVMQINSAQMEKLYFKTYDLAVDFVDIQAPNVGYNSAYINDYGVFTSNLHLDTYKNIDGYHVTWKPLDFPFGTLSMYMSHENYDMYASPQITSNGYYTQKDNQKIATFFQTKVNFKSKDYYGLQPTHEASTFKNQPNELAEIAVTFKEPLTYAQIQALVPKNLLINWYWIGLSDSKNLDAAYNLDYFGLNSDSKTFDNGNANQPTGKLSASSYKTFVKDVNNWPTEQTSSTGEFNPLKDARKQIKKYPTLASAKFSGVILTGQTKNFGTLDDEPWVFATNVGLTTPIVPYVKPLK</sequence>